<dbReference type="InterPro" id="IPR050391">
    <property type="entry name" value="Mito_Metabolite_Transporter"/>
</dbReference>
<dbReference type="PROSITE" id="PS50920">
    <property type="entry name" value="SOLCAR"/>
    <property type="match status" value="5"/>
</dbReference>
<organism evidence="10 11">
    <name type="scientific">Morella rubra</name>
    <name type="common">Chinese bayberry</name>
    <dbReference type="NCBI Taxonomy" id="262757"/>
    <lineage>
        <taxon>Eukaryota</taxon>
        <taxon>Viridiplantae</taxon>
        <taxon>Streptophyta</taxon>
        <taxon>Embryophyta</taxon>
        <taxon>Tracheophyta</taxon>
        <taxon>Spermatophyta</taxon>
        <taxon>Magnoliopsida</taxon>
        <taxon>eudicotyledons</taxon>
        <taxon>Gunneridae</taxon>
        <taxon>Pentapetalae</taxon>
        <taxon>rosids</taxon>
        <taxon>fabids</taxon>
        <taxon>Fagales</taxon>
        <taxon>Myricaceae</taxon>
        <taxon>Morella</taxon>
    </lineage>
</organism>
<dbReference type="Gene3D" id="1.50.40.10">
    <property type="entry name" value="Mitochondrial carrier domain"/>
    <property type="match status" value="2"/>
</dbReference>
<evidence type="ECO:0000313" key="10">
    <source>
        <dbReference type="EMBL" id="KAB1222071.1"/>
    </source>
</evidence>
<gene>
    <name evidence="10" type="ORF">CJ030_MR2G017970</name>
</gene>
<proteinExistence type="inferred from homology"/>
<feature type="repeat" description="Solcar" evidence="8">
    <location>
        <begin position="1"/>
        <end position="48"/>
    </location>
</feature>
<evidence type="ECO:0000256" key="7">
    <source>
        <dbReference type="ARBA" id="ARBA00023136"/>
    </source>
</evidence>
<keyword evidence="4 8" id="KW-0812">Transmembrane</keyword>
<dbReference type="SUPFAM" id="SSF103506">
    <property type="entry name" value="Mitochondrial carrier"/>
    <property type="match status" value="2"/>
</dbReference>
<accession>A0A6A1WA39</accession>
<evidence type="ECO:0000313" key="11">
    <source>
        <dbReference type="Proteomes" id="UP000516437"/>
    </source>
</evidence>
<sequence length="533" mass="57403">MEVLGKVFVQLLKNEGVRSMYLGLAPALTRSVLYGGLRLGLYEPSKCVCDLAFGSTNILVKIASGAFAGGIATALTNPVEVLKVRLQMNPNLRRGPIGEMQRIISEEGIRALWKGVGPAMARAAALTASQLVSYDESKRVSLASYLQILLRQTSLEEGFPLHLISSTVAGSVSTLVTAPIDMIKTRLMLQRESKQVGSYRSGFHCAYQVLVTEGPRGLYLALLTSSGKVNSEKRIWAVSPSNVFYHFGTSGLSVAVATGVTHPLDVLKVRLQMQLVGQRGPLTGMGKVFVQLLKNEGVRSMYLGLAPALTRSVLYGGLRLGLYEPSKCVCDLAFGSTNILVKIASGAFAGGIATALTNPVEVLKVRLQMNPNLRRGPIGEMQRIISEEGIRALWKGVGPAMARAAALTASQLVSYDESKRVSLASYLQILLRQTSLEEGFPLHLISSTVAGSVSTLVTAPIDMIKTRLMLQRESKQVGSYRSGFHCAYQVLVTEGPRGLYKGGLAMFARLGPQTTITFIVCEKLRNLAGLKAI</sequence>
<comment type="subcellular location">
    <subcellularLocation>
        <location evidence="1">Membrane</location>
        <topology evidence="1">Multi-pass membrane protein</topology>
    </subcellularLocation>
</comment>
<keyword evidence="11" id="KW-1185">Reference proteome</keyword>
<keyword evidence="6" id="KW-1133">Transmembrane helix</keyword>
<comment type="caution">
    <text evidence="10">The sequence shown here is derived from an EMBL/GenBank/DDBJ whole genome shotgun (WGS) entry which is preliminary data.</text>
</comment>
<keyword evidence="5" id="KW-0677">Repeat</keyword>
<evidence type="ECO:0000256" key="6">
    <source>
        <dbReference type="ARBA" id="ARBA00022989"/>
    </source>
</evidence>
<dbReference type="EMBL" id="RXIC02000020">
    <property type="protein sequence ID" value="KAB1222071.1"/>
    <property type="molecule type" value="Genomic_DNA"/>
</dbReference>
<name>A0A6A1WA39_9ROSI</name>
<keyword evidence="3 9" id="KW-0813">Transport</keyword>
<reference evidence="10 11" key="1">
    <citation type="journal article" date="2019" name="Plant Biotechnol. J.">
        <title>The red bayberry genome and genetic basis of sex determination.</title>
        <authorList>
            <person name="Jia H.M."/>
            <person name="Jia H.J."/>
            <person name="Cai Q.L."/>
            <person name="Wang Y."/>
            <person name="Zhao H.B."/>
            <person name="Yang W.F."/>
            <person name="Wang G.Y."/>
            <person name="Li Y.H."/>
            <person name="Zhan D.L."/>
            <person name="Shen Y.T."/>
            <person name="Niu Q.F."/>
            <person name="Chang L."/>
            <person name="Qiu J."/>
            <person name="Zhao L."/>
            <person name="Xie H.B."/>
            <person name="Fu W.Y."/>
            <person name="Jin J."/>
            <person name="Li X.W."/>
            <person name="Jiao Y."/>
            <person name="Zhou C.C."/>
            <person name="Tu T."/>
            <person name="Chai C.Y."/>
            <person name="Gao J.L."/>
            <person name="Fan L.J."/>
            <person name="van de Weg E."/>
            <person name="Wang J.Y."/>
            <person name="Gao Z.S."/>
        </authorList>
    </citation>
    <scope>NUCLEOTIDE SEQUENCE [LARGE SCALE GENOMIC DNA]</scope>
    <source>
        <tissue evidence="10">Leaves</tissue>
    </source>
</reference>
<comment type="similarity">
    <text evidence="2 9">Belongs to the mitochondrial carrier (TC 2.A.29) family.</text>
</comment>
<dbReference type="PANTHER" id="PTHR45618">
    <property type="entry name" value="MITOCHONDRIAL DICARBOXYLATE CARRIER-RELATED"/>
    <property type="match status" value="1"/>
</dbReference>
<evidence type="ECO:0000256" key="5">
    <source>
        <dbReference type="ARBA" id="ARBA00022737"/>
    </source>
</evidence>
<evidence type="ECO:0000256" key="2">
    <source>
        <dbReference type="ARBA" id="ARBA00006375"/>
    </source>
</evidence>
<evidence type="ECO:0000256" key="4">
    <source>
        <dbReference type="ARBA" id="ARBA00022692"/>
    </source>
</evidence>
<evidence type="ECO:0000256" key="8">
    <source>
        <dbReference type="PROSITE-ProRule" id="PRU00282"/>
    </source>
</evidence>
<dbReference type="InterPro" id="IPR018108">
    <property type="entry name" value="MCP_transmembrane"/>
</dbReference>
<dbReference type="InterPro" id="IPR023395">
    <property type="entry name" value="MCP_dom_sf"/>
</dbReference>
<keyword evidence="7 8" id="KW-0472">Membrane</keyword>
<dbReference type="Pfam" id="PF00153">
    <property type="entry name" value="Mito_carr"/>
    <property type="match status" value="6"/>
</dbReference>
<dbReference type="GO" id="GO:0016020">
    <property type="term" value="C:membrane"/>
    <property type="evidence" value="ECO:0007669"/>
    <property type="project" value="UniProtKB-SubCell"/>
</dbReference>
<feature type="repeat" description="Solcar" evidence="8">
    <location>
        <begin position="337"/>
        <end position="421"/>
    </location>
</feature>
<feature type="repeat" description="Solcar" evidence="8">
    <location>
        <begin position="241"/>
        <end position="329"/>
    </location>
</feature>
<feature type="repeat" description="Solcar" evidence="8">
    <location>
        <begin position="438"/>
        <end position="527"/>
    </location>
</feature>
<evidence type="ECO:0000256" key="1">
    <source>
        <dbReference type="ARBA" id="ARBA00004141"/>
    </source>
</evidence>
<dbReference type="AlphaFoldDB" id="A0A6A1WA39"/>
<dbReference type="Proteomes" id="UP000516437">
    <property type="component" value="Chromosome 2"/>
</dbReference>
<evidence type="ECO:0000256" key="9">
    <source>
        <dbReference type="RuleBase" id="RU000488"/>
    </source>
</evidence>
<feature type="repeat" description="Solcar" evidence="8">
    <location>
        <begin position="56"/>
        <end position="140"/>
    </location>
</feature>
<protein>
    <submittedName>
        <fullName evidence="10">Mitochondrial substrate carrier family protein ucpB</fullName>
    </submittedName>
</protein>
<evidence type="ECO:0000256" key="3">
    <source>
        <dbReference type="ARBA" id="ARBA00022448"/>
    </source>
</evidence>
<dbReference type="OrthoDB" id="756301at2759"/>